<feature type="signal peptide" evidence="1">
    <location>
        <begin position="1"/>
        <end position="19"/>
    </location>
</feature>
<name>A0A2A4JFK1_HELVI</name>
<evidence type="ECO:0000256" key="1">
    <source>
        <dbReference type="SAM" id="SignalP"/>
    </source>
</evidence>
<dbReference type="Pfam" id="PF15868">
    <property type="entry name" value="MBF2"/>
    <property type="match status" value="1"/>
</dbReference>
<dbReference type="InterPro" id="IPR031734">
    <property type="entry name" value="MBF2"/>
</dbReference>
<accession>A0A2A4JFK1</accession>
<evidence type="ECO:0000313" key="2">
    <source>
        <dbReference type="EMBL" id="PCG70847.1"/>
    </source>
</evidence>
<dbReference type="AlphaFoldDB" id="A0A2A4JFK1"/>
<comment type="caution">
    <text evidence="2">The sequence shown here is derived from an EMBL/GenBank/DDBJ whole genome shotgun (WGS) entry which is preliminary data.</text>
</comment>
<organism evidence="2">
    <name type="scientific">Heliothis virescens</name>
    <name type="common">Tobacco budworm moth</name>
    <dbReference type="NCBI Taxonomy" id="7102"/>
    <lineage>
        <taxon>Eukaryota</taxon>
        <taxon>Metazoa</taxon>
        <taxon>Ecdysozoa</taxon>
        <taxon>Arthropoda</taxon>
        <taxon>Hexapoda</taxon>
        <taxon>Insecta</taxon>
        <taxon>Pterygota</taxon>
        <taxon>Neoptera</taxon>
        <taxon>Endopterygota</taxon>
        <taxon>Lepidoptera</taxon>
        <taxon>Glossata</taxon>
        <taxon>Ditrysia</taxon>
        <taxon>Noctuoidea</taxon>
        <taxon>Noctuidae</taxon>
        <taxon>Heliothinae</taxon>
        <taxon>Heliothis</taxon>
    </lineage>
</organism>
<gene>
    <name evidence="2" type="ORF">B5V51_2511</name>
</gene>
<keyword evidence="1" id="KW-0732">Signal</keyword>
<feature type="chain" id="PRO_5011974804" description="Salivary secreted peptide" evidence="1">
    <location>
        <begin position="20"/>
        <end position="121"/>
    </location>
</feature>
<proteinExistence type="predicted"/>
<protein>
    <recommendedName>
        <fullName evidence="3">Salivary secreted peptide</fullName>
    </recommendedName>
</protein>
<dbReference type="EMBL" id="NWSH01001565">
    <property type="protein sequence ID" value="PCG70847.1"/>
    <property type="molecule type" value="Genomic_DNA"/>
</dbReference>
<evidence type="ECO:0008006" key="3">
    <source>
        <dbReference type="Google" id="ProtNLM"/>
    </source>
</evidence>
<sequence>MKSLILIAVLAALALCSDAAVLQNPAFRANMYQGAVRPGDRLLYRNYYYKAPIANAVQYQDITYRGSASTRISFIQAVEVGQTQWGVPSLRAGGVGFSNTTIRLTSARGWGYYYMIEIWGR</sequence>
<dbReference type="PANTHER" id="PTHR37685">
    <property type="entry name" value="GEO11136P1-RELATED"/>
    <property type="match status" value="1"/>
</dbReference>
<reference evidence="2" key="1">
    <citation type="submission" date="2017-09" db="EMBL/GenBank/DDBJ databases">
        <title>Contemporary evolution of a Lepidopteran species, Heliothis virescens, in response to modern agricultural practices.</title>
        <authorList>
            <person name="Fritz M.L."/>
            <person name="Deyonke A.M."/>
            <person name="Papanicolaou A."/>
            <person name="Micinski S."/>
            <person name="Westbrook J."/>
            <person name="Gould F."/>
        </authorList>
    </citation>
    <scope>NUCLEOTIDE SEQUENCE [LARGE SCALE GENOMIC DNA]</scope>
    <source>
        <strain evidence="2">HvINT-</strain>
        <tissue evidence="2">Whole body</tissue>
    </source>
</reference>
<dbReference type="PANTHER" id="PTHR37685:SF1">
    <property type="entry name" value="GEO11136P1-RELATED"/>
    <property type="match status" value="1"/>
</dbReference>